<dbReference type="EMBL" id="JACBPP010000002">
    <property type="protein sequence ID" value="KAF8004346.1"/>
    <property type="molecule type" value="Genomic_DNA"/>
</dbReference>
<name>A0A8H7LBV3_9ASCO</name>
<evidence type="ECO:0000313" key="2">
    <source>
        <dbReference type="EMBL" id="KAF8004346.1"/>
    </source>
</evidence>
<evidence type="ECO:0000256" key="1">
    <source>
        <dbReference type="SAM" id="MobiDB-lite"/>
    </source>
</evidence>
<dbReference type="CDD" id="cd03788">
    <property type="entry name" value="GT20_TPS"/>
    <property type="match status" value="1"/>
</dbReference>
<dbReference type="SUPFAM" id="SSF53756">
    <property type="entry name" value="UDP-Glycosyltransferase/glycogen phosphorylase"/>
    <property type="match status" value="1"/>
</dbReference>
<gene>
    <name evidence="2" type="ORF">HF325_001794</name>
</gene>
<proteinExistence type="predicted"/>
<comment type="caution">
    <text evidence="2">The sequence shown here is derived from an EMBL/GenBank/DDBJ whole genome shotgun (WGS) entry which is preliminary data.</text>
</comment>
<dbReference type="Pfam" id="PF00982">
    <property type="entry name" value="Glyco_transf_20"/>
    <property type="match status" value="1"/>
</dbReference>
<feature type="region of interest" description="Disordered" evidence="1">
    <location>
        <begin position="138"/>
        <end position="168"/>
    </location>
</feature>
<feature type="compositionally biased region" description="Low complexity" evidence="1">
    <location>
        <begin position="149"/>
        <end position="167"/>
    </location>
</feature>
<dbReference type="GO" id="GO:0005829">
    <property type="term" value="C:cytosol"/>
    <property type="evidence" value="ECO:0007669"/>
    <property type="project" value="TreeGrafter"/>
</dbReference>
<dbReference type="GO" id="GO:0005946">
    <property type="term" value="C:alpha,alpha-trehalose-phosphate synthase complex (UDP-forming)"/>
    <property type="evidence" value="ECO:0007669"/>
    <property type="project" value="TreeGrafter"/>
</dbReference>
<evidence type="ECO:0000313" key="3">
    <source>
        <dbReference type="Proteomes" id="UP000649328"/>
    </source>
</evidence>
<organism evidence="2 3">
    <name type="scientific">Metschnikowia pulcherrima</name>
    <dbReference type="NCBI Taxonomy" id="27326"/>
    <lineage>
        <taxon>Eukaryota</taxon>
        <taxon>Fungi</taxon>
        <taxon>Dikarya</taxon>
        <taxon>Ascomycota</taxon>
        <taxon>Saccharomycotina</taxon>
        <taxon>Pichiomycetes</taxon>
        <taxon>Metschnikowiaceae</taxon>
        <taxon>Metschnikowia</taxon>
    </lineage>
</organism>
<dbReference type="Pfam" id="PF02358">
    <property type="entry name" value="Trehalose_PPase"/>
    <property type="match status" value="1"/>
</dbReference>
<sequence length="926" mass="104152">MTVIVGSLFLPYTVKFEVNSTDENLVDPELELEHNNSELNFQNSLDSNSLGIINSILPSLSAGTSSPHPSNGSSPFVGKKDHEHEFQAELFTKLKNHSSASSSGDAIHEIQRPQLVQPRSRFSSPLVSSSVIEKRKSVDGMPGVKFTRSGSSSGKSGSMSGRSGSNSLFAEAGSKRVNLDGRPILDFDHKNRSNSSVAIIEGDELEYPRTLKNRAISNSREPFEETASVIDDEDEITGKLAPYGGFSRKDLGDVVLGNENIFQSAPWKIVRSERGNGSLFNAVGLAVEKGVVDDCKWIGAMSLPSDLIPQNVLDDIAHHLSEDHNCESVSIDDMTFQGHYKSFCKQILWPTLHYQIPDDPKSKAFEEHSYHYYKQANQLVADKIVETYMKEKNHLDPNHPDNVIWIHDYHLLLVPAMIREKCPDAKIGFFLHVSFPSSEVFRCLAQRKPLLEGLLGADCIGFQNEEYVRHFLQTCNRLLLTDLNEFGLIYRGKVTRVQAIPVGIDADKLRNVLKKEEVSSWTKLIRDRWKDQLLIVSRDKPDKLRGIKQKLLAYEKYLQNDRKRLETTVLVQIFIGEAKDDDYEAEVLQIISRINSMADNLSAAQPVVILQHDIDFDQYLALQCEADLFIVSSMREGLNLTCHEFIIATSRKKAPLVLSEFTGSSHLLDCEGKGAFLINPWDVASFGKTIGKALQVSNDEKRERWENCHDVVLKHDSLDWVKLCLNTVREGWQRNQDKTFACNKPFSREVFHKFVKDTQKRNLIIINIDDFGGLGINGSSEHKSSIELSRIGTNLANLLSDSNNYVFFASIMRRSELDLIFKNVPNVGLIAEFGGFIQFPDAAQWISMVDKEKAVTGFNQVARIFRTKSEGLSGSKVVINDCTVRLAAQTAMSQDTRRSLDVMGECVTVGERLIRRDRRPTRHNSQ</sequence>
<dbReference type="GO" id="GO:0003825">
    <property type="term" value="F:alpha,alpha-trehalose-phosphate synthase (UDP-forming) activity"/>
    <property type="evidence" value="ECO:0007669"/>
    <property type="project" value="TreeGrafter"/>
</dbReference>
<keyword evidence="3" id="KW-1185">Reference proteome</keyword>
<dbReference type="OrthoDB" id="755951at2759"/>
<reference evidence="2" key="1">
    <citation type="submission" date="2020-10" db="EMBL/GenBank/DDBJ databases">
        <title>The Whole-Genome Sequence of Metschnikowia persimmonesis, a Novel Endophytic Yeast Species Isolated from Medicinal Plant Diospyros kaki Thumb.</title>
        <authorList>
            <person name="Rahmat E."/>
            <person name="Kang Y."/>
        </authorList>
    </citation>
    <scope>NUCLEOTIDE SEQUENCE</scope>
    <source>
        <strain evidence="2">KIOM G15050</strain>
    </source>
</reference>
<dbReference type="GO" id="GO:0005992">
    <property type="term" value="P:trehalose biosynthetic process"/>
    <property type="evidence" value="ECO:0007669"/>
    <property type="project" value="InterPro"/>
</dbReference>
<dbReference type="InterPro" id="IPR003337">
    <property type="entry name" value="Trehalose_PPase"/>
</dbReference>
<dbReference type="PANTHER" id="PTHR10788">
    <property type="entry name" value="TREHALOSE-6-PHOSPHATE SYNTHASE"/>
    <property type="match status" value="1"/>
</dbReference>
<dbReference type="Proteomes" id="UP000649328">
    <property type="component" value="Unassembled WGS sequence"/>
</dbReference>
<dbReference type="AlphaFoldDB" id="A0A8H7LBV3"/>
<protein>
    <submittedName>
        <fullName evidence="2">Uncharacterized protein</fullName>
    </submittedName>
</protein>
<dbReference type="PANTHER" id="PTHR10788:SF15">
    <property type="entry name" value="TREHALOSE SYNTHASE COMPLEX REGULATORY SUBUNIT TPS3-RELATED"/>
    <property type="match status" value="1"/>
</dbReference>
<dbReference type="Gene3D" id="3.40.50.2000">
    <property type="entry name" value="Glycogen Phosphorylase B"/>
    <property type="match status" value="2"/>
</dbReference>
<dbReference type="InterPro" id="IPR001830">
    <property type="entry name" value="Glyco_trans_20"/>
</dbReference>
<dbReference type="GO" id="GO:0004805">
    <property type="term" value="F:trehalose-phosphatase activity"/>
    <property type="evidence" value="ECO:0007669"/>
    <property type="project" value="TreeGrafter"/>
</dbReference>
<accession>A0A8H7LBV3</accession>